<protein>
    <submittedName>
        <fullName evidence="2">Uncharacterized protein</fullName>
    </submittedName>
</protein>
<dbReference type="Proteomes" id="UP000027997">
    <property type="component" value="Unassembled WGS sequence"/>
</dbReference>
<feature type="chain" id="PRO_5001758952" evidence="1">
    <location>
        <begin position="29"/>
        <end position="174"/>
    </location>
</feature>
<keyword evidence="3" id="KW-1185">Reference proteome</keyword>
<keyword evidence="1" id="KW-0732">Signal</keyword>
<evidence type="ECO:0000313" key="3">
    <source>
        <dbReference type="Proteomes" id="UP000027997"/>
    </source>
</evidence>
<dbReference type="STRING" id="305900.GV64_20055"/>
<dbReference type="AlphaFoldDB" id="A0A081KEY8"/>
<dbReference type="EMBL" id="JOJP01000001">
    <property type="protein sequence ID" value="KEI72714.1"/>
    <property type="molecule type" value="Genomic_DNA"/>
</dbReference>
<evidence type="ECO:0000313" key="2">
    <source>
        <dbReference type="EMBL" id="KEI72714.1"/>
    </source>
</evidence>
<name>A0A081KEY8_9GAMM</name>
<organism evidence="2 3">
    <name type="scientific">Endozoicomonas elysicola</name>
    <dbReference type="NCBI Taxonomy" id="305900"/>
    <lineage>
        <taxon>Bacteria</taxon>
        <taxon>Pseudomonadati</taxon>
        <taxon>Pseudomonadota</taxon>
        <taxon>Gammaproteobacteria</taxon>
        <taxon>Oceanospirillales</taxon>
        <taxon>Endozoicomonadaceae</taxon>
        <taxon>Endozoicomonas</taxon>
    </lineage>
</organism>
<comment type="caution">
    <text evidence="2">The sequence shown here is derived from an EMBL/GenBank/DDBJ whole genome shotgun (WGS) entry which is preliminary data.</text>
</comment>
<proteinExistence type="predicted"/>
<feature type="signal peptide" evidence="1">
    <location>
        <begin position="1"/>
        <end position="28"/>
    </location>
</feature>
<evidence type="ECO:0000256" key="1">
    <source>
        <dbReference type="SAM" id="SignalP"/>
    </source>
</evidence>
<sequence>MNIKNIAQYIIRTIYLSLAMGYASYSSADQYITTGYSTPYSRDVASLEYYSYQEPAYQSEEKIPDLYFKGKNKTNEDRVGSFFYKTINDPDKVRNQVAGTAILYGLDGIGLGDSVREGIYFIKKNTRYSFGDCGNVQLKTGKITAGSCLSDGGSVELNSSYNFNSVQLQFKWSL</sequence>
<gene>
    <name evidence="2" type="ORF">GV64_20055</name>
</gene>
<reference evidence="2 3" key="1">
    <citation type="submission" date="2014-06" db="EMBL/GenBank/DDBJ databases">
        <title>Whole Genome Sequences of Three Symbiotic Endozoicomonas Bacteria.</title>
        <authorList>
            <person name="Neave M.J."/>
            <person name="Apprill A."/>
            <person name="Voolstra C.R."/>
        </authorList>
    </citation>
    <scope>NUCLEOTIDE SEQUENCE [LARGE SCALE GENOMIC DNA]</scope>
    <source>
        <strain evidence="2 3">DSM 22380</strain>
    </source>
</reference>
<dbReference type="RefSeq" id="WP_020581381.1">
    <property type="nucleotide sequence ID" value="NZ_JOJP01000001.1"/>
</dbReference>
<accession>A0A081KEY8</accession>